<dbReference type="KEGG" id="mflg:ABS361_00490"/>
<protein>
    <submittedName>
        <fullName evidence="1">VOC family protein</fullName>
    </submittedName>
</protein>
<dbReference type="SUPFAM" id="SSF54593">
    <property type="entry name" value="Glyoxalase/Bleomycin resistance protein/Dihydroxybiphenyl dioxygenase"/>
    <property type="match status" value="1"/>
</dbReference>
<dbReference type="RefSeq" id="WP_407049916.1">
    <property type="nucleotide sequence ID" value="NZ_CP158568.1"/>
</dbReference>
<accession>A0AAU7XAM9</accession>
<organism evidence="1">
    <name type="scientific">Methyloraptor flagellatus</name>
    <dbReference type="NCBI Taxonomy" id="3162530"/>
    <lineage>
        <taxon>Bacteria</taxon>
        <taxon>Pseudomonadati</taxon>
        <taxon>Pseudomonadota</taxon>
        <taxon>Alphaproteobacteria</taxon>
        <taxon>Hyphomicrobiales</taxon>
        <taxon>Ancalomicrobiaceae</taxon>
        <taxon>Methyloraptor</taxon>
    </lineage>
</organism>
<dbReference type="InterPro" id="IPR029068">
    <property type="entry name" value="Glyas_Bleomycin-R_OHBP_Dase"/>
</dbReference>
<dbReference type="PANTHER" id="PTHR35006:SF1">
    <property type="entry name" value="BLL2941 PROTEIN"/>
    <property type="match status" value="1"/>
</dbReference>
<reference evidence="1" key="1">
    <citation type="submission" date="2024-06" db="EMBL/GenBank/DDBJ databases">
        <title>Methylostella associata gen. nov., sp. nov., a novel Ancalomicrobiaceae-affiliated facultatively methylotrophic bacteria that feed on methanotrophs of the genus Methylococcus.</title>
        <authorList>
            <person name="Saltykova V."/>
            <person name="Danilova O.V."/>
            <person name="Oshkin I.Y."/>
            <person name="Belova S.E."/>
            <person name="Pimenov N.V."/>
            <person name="Dedysh S.N."/>
        </authorList>
    </citation>
    <scope>NUCLEOTIDE SEQUENCE</scope>
    <source>
        <strain evidence="1">S20</strain>
    </source>
</reference>
<name>A0AAU7XAM9_9HYPH</name>
<evidence type="ECO:0000313" key="1">
    <source>
        <dbReference type="EMBL" id="XBY44824.1"/>
    </source>
</evidence>
<dbReference type="AlphaFoldDB" id="A0AAU7XAM9"/>
<proteinExistence type="predicted"/>
<gene>
    <name evidence="1" type="ORF">ABS361_00490</name>
</gene>
<dbReference type="PANTHER" id="PTHR35006">
    <property type="entry name" value="GLYOXALASE FAMILY PROTEIN (AFU_ORTHOLOGUE AFUA_5G14830)"/>
    <property type="match status" value="1"/>
</dbReference>
<sequence length="137" mass="14568">MSDKNNVTAAVYATLGTNDHDRAARFYDAVMATIDWRTHFVFSGGRAYSERGAGEGFSLWVLSPFNGEAATAGNGTMIGLPAASRAAVHAFHEAAMANGGSDEGGPGPRPHYGPDWYAAYVRDPEGNKLAIVYRGLE</sequence>
<dbReference type="CDD" id="cd07262">
    <property type="entry name" value="VOC_like"/>
    <property type="match status" value="1"/>
</dbReference>
<dbReference type="EMBL" id="CP158568">
    <property type="protein sequence ID" value="XBY44824.1"/>
    <property type="molecule type" value="Genomic_DNA"/>
</dbReference>
<dbReference type="Gene3D" id="3.10.180.10">
    <property type="entry name" value="2,3-Dihydroxybiphenyl 1,2-Dioxygenase, domain 1"/>
    <property type="match status" value="1"/>
</dbReference>